<dbReference type="InterPro" id="IPR005119">
    <property type="entry name" value="LysR_subst-bd"/>
</dbReference>
<dbReference type="InterPro" id="IPR000847">
    <property type="entry name" value="LysR_HTH_N"/>
</dbReference>
<organism evidence="6 7">
    <name type="scientific">Achromobacter veterisilvae</name>
    <dbReference type="NCBI Taxonomy" id="2069367"/>
    <lineage>
        <taxon>Bacteria</taxon>
        <taxon>Pseudomonadati</taxon>
        <taxon>Pseudomonadota</taxon>
        <taxon>Betaproteobacteria</taxon>
        <taxon>Burkholderiales</taxon>
        <taxon>Alcaligenaceae</taxon>
        <taxon>Achromobacter</taxon>
    </lineage>
</organism>
<keyword evidence="3" id="KW-0238">DNA-binding</keyword>
<gene>
    <name evidence="6" type="primary">cbl_2</name>
    <name evidence="6" type="ORF">AVE30378_01197</name>
</gene>
<dbReference type="InterPro" id="IPR036388">
    <property type="entry name" value="WH-like_DNA-bd_sf"/>
</dbReference>
<name>A0A446CA19_9BURK</name>
<dbReference type="EMBL" id="UFQC01000005">
    <property type="protein sequence ID" value="SSW64762.1"/>
    <property type="molecule type" value="Genomic_DNA"/>
</dbReference>
<dbReference type="OrthoDB" id="8849678at2"/>
<sequence>MLNIRYLSAVRAVMRAGSISGAARMLFLTQPAVTKSIQLAEEELGVKLFVRSKGKLIPTAEATFLYPEMERIFGDIFHLQDLANEVRQGHAGRIVLATVSNLSAALLGRAIAQFRTRHPKVRFDVEVHSTKVVLERVRLGQVGLGLLDLSPKDPSNVDVMELCDASVHCVMPRDHPLAQFESVTPALLVDYPILTFPDDTTSNSLVREAFRQDKVPCNFIMTINHSYLACSLIDLGSGVGLIDEFHLHTDSFPRLTARPFLPTIQLKPTVVTTAGRMVSLIVGEFIEELKVTAQRVAR</sequence>
<dbReference type="AlphaFoldDB" id="A0A446CA19"/>
<dbReference type="Pfam" id="PF00126">
    <property type="entry name" value="HTH_1"/>
    <property type="match status" value="1"/>
</dbReference>
<evidence type="ECO:0000259" key="5">
    <source>
        <dbReference type="PROSITE" id="PS50931"/>
    </source>
</evidence>
<dbReference type="GO" id="GO:0043565">
    <property type="term" value="F:sequence-specific DNA binding"/>
    <property type="evidence" value="ECO:0007669"/>
    <property type="project" value="TreeGrafter"/>
</dbReference>
<evidence type="ECO:0000256" key="2">
    <source>
        <dbReference type="ARBA" id="ARBA00023015"/>
    </source>
</evidence>
<dbReference type="RefSeq" id="WP_129239856.1">
    <property type="nucleotide sequence ID" value="NZ_UFQC01000005.1"/>
</dbReference>
<dbReference type="PRINTS" id="PR00039">
    <property type="entry name" value="HTHLYSR"/>
</dbReference>
<dbReference type="Gene3D" id="1.10.10.10">
    <property type="entry name" value="Winged helix-like DNA-binding domain superfamily/Winged helix DNA-binding domain"/>
    <property type="match status" value="1"/>
</dbReference>
<dbReference type="GO" id="GO:0010628">
    <property type="term" value="P:positive regulation of gene expression"/>
    <property type="evidence" value="ECO:0007669"/>
    <property type="project" value="TreeGrafter"/>
</dbReference>
<protein>
    <submittedName>
        <fullName evidence="6">HTH-type transcriptional regulator cbl</fullName>
    </submittedName>
</protein>
<dbReference type="SUPFAM" id="SSF53850">
    <property type="entry name" value="Periplasmic binding protein-like II"/>
    <property type="match status" value="1"/>
</dbReference>
<dbReference type="Proteomes" id="UP000289465">
    <property type="component" value="Unassembled WGS sequence"/>
</dbReference>
<dbReference type="PANTHER" id="PTHR30427">
    <property type="entry name" value="TRANSCRIPTIONAL ACTIVATOR PROTEIN LYSR"/>
    <property type="match status" value="1"/>
</dbReference>
<dbReference type="Pfam" id="PF03466">
    <property type="entry name" value="LysR_substrate"/>
    <property type="match status" value="1"/>
</dbReference>
<evidence type="ECO:0000256" key="1">
    <source>
        <dbReference type="ARBA" id="ARBA00009437"/>
    </source>
</evidence>
<dbReference type="GO" id="GO:0003700">
    <property type="term" value="F:DNA-binding transcription factor activity"/>
    <property type="evidence" value="ECO:0007669"/>
    <property type="project" value="InterPro"/>
</dbReference>
<dbReference type="PANTHER" id="PTHR30427:SF1">
    <property type="entry name" value="TRANSCRIPTIONAL ACTIVATOR PROTEIN LYSR"/>
    <property type="match status" value="1"/>
</dbReference>
<comment type="similarity">
    <text evidence="1">Belongs to the LysR transcriptional regulatory family.</text>
</comment>
<evidence type="ECO:0000256" key="3">
    <source>
        <dbReference type="ARBA" id="ARBA00023125"/>
    </source>
</evidence>
<keyword evidence="2" id="KW-0805">Transcription regulation</keyword>
<accession>A0A446CA19</accession>
<evidence type="ECO:0000313" key="6">
    <source>
        <dbReference type="EMBL" id="SSW64762.1"/>
    </source>
</evidence>
<reference evidence="6 7" key="1">
    <citation type="submission" date="2018-07" db="EMBL/GenBank/DDBJ databases">
        <authorList>
            <person name="Peeters C."/>
        </authorList>
    </citation>
    <scope>NUCLEOTIDE SEQUENCE [LARGE SCALE GENOMIC DNA]</scope>
    <source>
        <strain evidence="6 7">LMG 30378</strain>
    </source>
</reference>
<keyword evidence="4" id="KW-0804">Transcription</keyword>
<evidence type="ECO:0000256" key="4">
    <source>
        <dbReference type="ARBA" id="ARBA00023163"/>
    </source>
</evidence>
<evidence type="ECO:0000313" key="7">
    <source>
        <dbReference type="Proteomes" id="UP000289465"/>
    </source>
</evidence>
<dbReference type="PROSITE" id="PS50931">
    <property type="entry name" value="HTH_LYSR"/>
    <property type="match status" value="1"/>
</dbReference>
<dbReference type="InterPro" id="IPR036390">
    <property type="entry name" value="WH_DNA-bd_sf"/>
</dbReference>
<proteinExistence type="inferred from homology"/>
<dbReference type="Gene3D" id="3.40.190.290">
    <property type="match status" value="1"/>
</dbReference>
<dbReference type="SUPFAM" id="SSF46785">
    <property type="entry name" value="Winged helix' DNA-binding domain"/>
    <property type="match status" value="1"/>
</dbReference>
<feature type="domain" description="HTH lysR-type" evidence="5">
    <location>
        <begin position="2"/>
        <end position="59"/>
    </location>
</feature>